<proteinExistence type="predicted"/>
<accession>A0A7W9JDM0</accession>
<dbReference type="GO" id="GO:0003677">
    <property type="term" value="F:DNA binding"/>
    <property type="evidence" value="ECO:0007669"/>
    <property type="project" value="UniProtKB-KW"/>
</dbReference>
<keyword evidence="2" id="KW-1185">Reference proteome</keyword>
<protein>
    <submittedName>
        <fullName evidence="1">DNA-binding transcriptional ArsR family regulator</fullName>
    </submittedName>
</protein>
<dbReference type="Proteomes" id="UP000549971">
    <property type="component" value="Unassembled WGS sequence"/>
</dbReference>
<dbReference type="AlphaFoldDB" id="A0A7W9JDM0"/>
<reference evidence="1 2" key="1">
    <citation type="submission" date="2020-08" db="EMBL/GenBank/DDBJ databases">
        <title>Sequencing the genomes of 1000 actinobacteria strains.</title>
        <authorList>
            <person name="Klenk H.-P."/>
        </authorList>
    </citation>
    <scope>NUCLEOTIDE SEQUENCE [LARGE SCALE GENOMIC DNA]</scope>
    <source>
        <strain evidence="1 2">DSM 28967</strain>
    </source>
</reference>
<evidence type="ECO:0000313" key="2">
    <source>
        <dbReference type="Proteomes" id="UP000549971"/>
    </source>
</evidence>
<dbReference type="SUPFAM" id="SSF46785">
    <property type="entry name" value="Winged helix' DNA-binding domain"/>
    <property type="match status" value="1"/>
</dbReference>
<dbReference type="EMBL" id="JACHMY010000001">
    <property type="protein sequence ID" value="MBB5840231.1"/>
    <property type="molecule type" value="Genomic_DNA"/>
</dbReference>
<dbReference type="InterPro" id="IPR036388">
    <property type="entry name" value="WH-like_DNA-bd_sf"/>
</dbReference>
<dbReference type="RefSeq" id="WP_337926021.1">
    <property type="nucleotide sequence ID" value="NZ_JACHMY010000001.1"/>
</dbReference>
<evidence type="ECO:0000313" key="1">
    <source>
        <dbReference type="EMBL" id="MBB5840231.1"/>
    </source>
</evidence>
<name>A0A7W9JDM0_9ACTN</name>
<comment type="caution">
    <text evidence="1">The sequence shown here is derived from an EMBL/GenBank/DDBJ whole genome shotgun (WGS) entry which is preliminary data.</text>
</comment>
<gene>
    <name evidence="1" type="ORF">HDA39_006965</name>
</gene>
<dbReference type="Gene3D" id="1.10.10.10">
    <property type="entry name" value="Winged helix-like DNA-binding domain superfamily/Winged helix DNA-binding domain"/>
    <property type="match status" value="1"/>
</dbReference>
<sequence length="174" mass="19006">MEEPVDNRLADLERRVAALESAESAGLRPQERQVLPQGADPEVFFALRGLKERIPAPGAVLYTGSVTLPDERTIDWQFGRPTPEVLEADWASRASALAALGHPVRLTLLREILHGRTTVSALSEVEGLGTSGQIYHHLRQLTAEGWLHTPSRGVFAVPPTRVVALLAILVALER</sequence>
<dbReference type="InterPro" id="IPR036390">
    <property type="entry name" value="WH_DNA-bd_sf"/>
</dbReference>
<keyword evidence="1" id="KW-0238">DNA-binding</keyword>
<organism evidence="1 2">
    <name type="scientific">Kribbella italica</name>
    <dbReference type="NCBI Taxonomy" id="1540520"/>
    <lineage>
        <taxon>Bacteria</taxon>
        <taxon>Bacillati</taxon>
        <taxon>Actinomycetota</taxon>
        <taxon>Actinomycetes</taxon>
        <taxon>Propionibacteriales</taxon>
        <taxon>Kribbellaceae</taxon>
        <taxon>Kribbella</taxon>
    </lineage>
</organism>